<feature type="domain" description="SIS" evidence="4">
    <location>
        <begin position="56"/>
        <end position="219"/>
    </location>
</feature>
<dbReference type="SUPFAM" id="SSF53697">
    <property type="entry name" value="SIS domain"/>
    <property type="match status" value="1"/>
</dbReference>
<dbReference type="Gene3D" id="1.10.8.1080">
    <property type="match status" value="1"/>
</dbReference>
<comment type="pathway">
    <text evidence="3">Amino-sugar metabolism; N-acetylmuramate degradation.</text>
</comment>
<dbReference type="PANTHER" id="PTHR10088:SF4">
    <property type="entry name" value="GLUCOKINASE REGULATORY PROTEIN"/>
    <property type="match status" value="1"/>
</dbReference>
<keyword evidence="6" id="KW-1185">Reference proteome</keyword>
<dbReference type="PROSITE" id="PS51464">
    <property type="entry name" value="SIS"/>
    <property type="match status" value="1"/>
</dbReference>
<evidence type="ECO:0000256" key="3">
    <source>
        <dbReference type="HAMAP-Rule" id="MF_00068"/>
    </source>
</evidence>
<accession>A0ABV8X337</accession>
<dbReference type="RefSeq" id="WP_378152765.1">
    <property type="nucleotide sequence ID" value="NZ_JBHSEC010000005.1"/>
</dbReference>
<dbReference type="GO" id="GO:0016829">
    <property type="term" value="F:lyase activity"/>
    <property type="evidence" value="ECO:0007669"/>
    <property type="project" value="UniProtKB-KW"/>
</dbReference>
<evidence type="ECO:0000313" key="6">
    <source>
        <dbReference type="Proteomes" id="UP001595817"/>
    </source>
</evidence>
<dbReference type="InterPro" id="IPR046348">
    <property type="entry name" value="SIS_dom_sf"/>
</dbReference>
<dbReference type="NCBIfam" id="NF003915">
    <property type="entry name" value="PRK05441.1"/>
    <property type="match status" value="1"/>
</dbReference>
<evidence type="ECO:0000313" key="5">
    <source>
        <dbReference type="EMBL" id="MFC4409713.1"/>
    </source>
</evidence>
<keyword evidence="2 3" id="KW-0119">Carbohydrate metabolism</keyword>
<comment type="function">
    <text evidence="3">Specifically catalyzes the cleavage of the D-lactyl ether substituent of MurNAc 6-phosphate, producing GlcNAc 6-phosphate and D-lactate.</text>
</comment>
<dbReference type="EC" id="4.2.1.126" evidence="3"/>
<dbReference type="Proteomes" id="UP001595817">
    <property type="component" value="Unassembled WGS sequence"/>
</dbReference>
<dbReference type="InterPro" id="IPR005488">
    <property type="entry name" value="Etherase_MurQ"/>
</dbReference>
<name>A0ABV8X337_9LACT</name>
<gene>
    <name evidence="3 5" type="primary">murQ</name>
    <name evidence="5" type="ORF">ACFOZY_04600</name>
</gene>
<dbReference type="NCBIfam" id="TIGR00274">
    <property type="entry name" value="N-acetylmuramic acid 6-phosphate etherase"/>
    <property type="match status" value="1"/>
</dbReference>
<feature type="active site" description="Proton donor" evidence="3">
    <location>
        <position position="84"/>
    </location>
</feature>
<keyword evidence="1 3" id="KW-0456">Lyase</keyword>
<reference evidence="6" key="1">
    <citation type="journal article" date="2019" name="Int. J. Syst. Evol. Microbiol.">
        <title>The Global Catalogue of Microorganisms (GCM) 10K type strain sequencing project: providing services to taxonomists for standard genome sequencing and annotation.</title>
        <authorList>
            <consortium name="The Broad Institute Genomics Platform"/>
            <consortium name="The Broad Institute Genome Sequencing Center for Infectious Disease"/>
            <person name="Wu L."/>
            <person name="Ma J."/>
        </authorList>
    </citation>
    <scope>NUCLEOTIDE SEQUENCE [LARGE SCALE GENOMIC DNA]</scope>
    <source>
        <strain evidence="6">CCUG 59778</strain>
    </source>
</reference>
<dbReference type="Pfam" id="PF22645">
    <property type="entry name" value="GKRP_SIS_N"/>
    <property type="match status" value="1"/>
</dbReference>
<comment type="caution">
    <text evidence="5">The sequence shown here is derived from an EMBL/GenBank/DDBJ whole genome shotgun (WGS) entry which is preliminary data.</text>
</comment>
<protein>
    <recommendedName>
        <fullName evidence="3">N-acetylmuramic acid 6-phosphate etherase</fullName>
        <shortName evidence="3">MurNAc-6-P etherase</shortName>
        <ecNumber evidence="3">4.2.1.126</ecNumber>
    </recommendedName>
    <alternativeName>
        <fullName evidence="3">N-acetylmuramic acid 6-phosphate hydrolase</fullName>
    </alternativeName>
    <alternativeName>
        <fullName evidence="3">N-acetylmuramic acid 6-phosphate lyase</fullName>
    </alternativeName>
</protein>
<evidence type="ECO:0000256" key="1">
    <source>
        <dbReference type="ARBA" id="ARBA00023239"/>
    </source>
</evidence>
<dbReference type="PANTHER" id="PTHR10088">
    <property type="entry name" value="GLUCOKINASE REGULATORY PROTEIN"/>
    <property type="match status" value="1"/>
</dbReference>
<organism evidence="5 6">
    <name type="scientific">Chungangia koreensis</name>
    <dbReference type="NCBI Taxonomy" id="752657"/>
    <lineage>
        <taxon>Bacteria</taxon>
        <taxon>Bacillati</taxon>
        <taxon>Bacillota</taxon>
        <taxon>Bacilli</taxon>
        <taxon>Lactobacillales</taxon>
        <taxon>Chungangia</taxon>
    </lineage>
</organism>
<comment type="miscellaneous">
    <text evidence="3">A lyase-type mechanism (elimination/hydration) is suggested for the cleavage of the lactyl ether bond of MurNAc 6-phosphate, with the formation of an alpha,beta-unsaturated aldehyde intermediate with (E)-stereochemistry, followed by the syn addition of water to give product.</text>
</comment>
<dbReference type="NCBIfam" id="NF009222">
    <property type="entry name" value="PRK12570.1"/>
    <property type="match status" value="1"/>
</dbReference>
<comment type="similarity">
    <text evidence="3">Belongs to the GCKR-like family. MurNAc-6-P etherase subfamily.</text>
</comment>
<proteinExistence type="inferred from homology"/>
<comment type="catalytic activity">
    <reaction evidence="3">
        <text>N-acetyl-D-muramate 6-phosphate + H2O = N-acetyl-D-glucosamine 6-phosphate + (R)-lactate</text>
        <dbReference type="Rhea" id="RHEA:26410"/>
        <dbReference type="ChEBI" id="CHEBI:15377"/>
        <dbReference type="ChEBI" id="CHEBI:16004"/>
        <dbReference type="ChEBI" id="CHEBI:57513"/>
        <dbReference type="ChEBI" id="CHEBI:58722"/>
        <dbReference type="EC" id="4.2.1.126"/>
    </reaction>
</comment>
<evidence type="ECO:0000259" key="4">
    <source>
        <dbReference type="PROSITE" id="PS51464"/>
    </source>
</evidence>
<dbReference type="Gene3D" id="3.40.50.10490">
    <property type="entry name" value="Glucose-6-phosphate isomerase like protein, domain 1"/>
    <property type="match status" value="1"/>
</dbReference>
<sequence length="304" mass="32320">MENLSLLTTEESNRKTVRLDEMSIAEILNVMNEEDQTVALAVREVIPQIGEVVEKVVKAFQSGGRLIYIGAGTSGRIGVLDAVECPPTFSTPPEQVQALLAGGEGAMFHAVEGAEDDPELGANDLQKLGVSSHDVVIGIAASGRTPYVIGALQYAGGCGAVTVSLSSNADSEIGEVADIKIEVVTGPEILTGSTRLRAATAHKMILNMISTASMVKNGKVYSNFMIDLNASNFKLRERAKKIVCAVTDVSYEEAEDVLIKTDFNVKLAIVMILTKSDRMEAEQLIDQSNGFVNAAVKMASAKKG</sequence>
<evidence type="ECO:0000256" key="2">
    <source>
        <dbReference type="ARBA" id="ARBA00023277"/>
    </source>
</evidence>
<dbReference type="InterPro" id="IPR001347">
    <property type="entry name" value="SIS_dom"/>
</dbReference>
<dbReference type="EMBL" id="JBHSEC010000005">
    <property type="protein sequence ID" value="MFC4409713.1"/>
    <property type="molecule type" value="Genomic_DNA"/>
</dbReference>
<dbReference type="HAMAP" id="MF_00068">
    <property type="entry name" value="MurQ"/>
    <property type="match status" value="1"/>
</dbReference>
<dbReference type="InterPro" id="IPR040190">
    <property type="entry name" value="MURQ/GCKR"/>
</dbReference>
<comment type="subunit">
    <text evidence="3">Homodimer.</text>
</comment>
<feature type="active site" evidence="3">
    <location>
        <position position="115"/>
    </location>
</feature>
<dbReference type="CDD" id="cd05007">
    <property type="entry name" value="SIS_Etherase"/>
    <property type="match status" value="1"/>
</dbReference>